<keyword evidence="2" id="KW-1185">Reference proteome</keyword>
<dbReference type="EMBL" id="CM042886">
    <property type="protein sequence ID" value="KAI4339722.1"/>
    <property type="molecule type" value="Genomic_DNA"/>
</dbReference>
<dbReference type="Proteomes" id="UP001057402">
    <property type="component" value="Chromosome 7"/>
</dbReference>
<proteinExistence type="predicted"/>
<gene>
    <name evidence="1" type="ORF">MLD38_024632</name>
</gene>
<organism evidence="1 2">
    <name type="scientific">Melastoma candidum</name>
    <dbReference type="NCBI Taxonomy" id="119954"/>
    <lineage>
        <taxon>Eukaryota</taxon>
        <taxon>Viridiplantae</taxon>
        <taxon>Streptophyta</taxon>
        <taxon>Embryophyta</taxon>
        <taxon>Tracheophyta</taxon>
        <taxon>Spermatophyta</taxon>
        <taxon>Magnoliopsida</taxon>
        <taxon>eudicotyledons</taxon>
        <taxon>Gunneridae</taxon>
        <taxon>Pentapetalae</taxon>
        <taxon>rosids</taxon>
        <taxon>malvids</taxon>
        <taxon>Myrtales</taxon>
        <taxon>Melastomataceae</taxon>
        <taxon>Melastomatoideae</taxon>
        <taxon>Melastomateae</taxon>
        <taxon>Melastoma</taxon>
    </lineage>
</organism>
<comment type="caution">
    <text evidence="1">The sequence shown here is derived from an EMBL/GenBank/DDBJ whole genome shotgun (WGS) entry which is preliminary data.</text>
</comment>
<accession>A0ACB9NVL3</accession>
<evidence type="ECO:0000313" key="1">
    <source>
        <dbReference type="EMBL" id="KAI4339722.1"/>
    </source>
</evidence>
<evidence type="ECO:0000313" key="2">
    <source>
        <dbReference type="Proteomes" id="UP001057402"/>
    </source>
</evidence>
<reference evidence="2" key="1">
    <citation type="journal article" date="2023" name="Front. Plant Sci.">
        <title>Chromosomal-level genome assembly of Melastoma candidum provides insights into trichome evolution.</title>
        <authorList>
            <person name="Zhong Y."/>
            <person name="Wu W."/>
            <person name="Sun C."/>
            <person name="Zou P."/>
            <person name="Liu Y."/>
            <person name="Dai S."/>
            <person name="Zhou R."/>
        </authorList>
    </citation>
    <scope>NUCLEOTIDE SEQUENCE [LARGE SCALE GENOMIC DNA]</scope>
</reference>
<name>A0ACB9NVL3_9MYRT</name>
<sequence>MYDVLYWCYRCHRTVRMAPATNPSDSVCPRCFGQFLDEIDRAIPRPLHDFTQFDPSPEARLLEALLL</sequence>
<protein>
    <submittedName>
        <fullName evidence="1">Uncharacterized protein</fullName>
    </submittedName>
</protein>